<feature type="region of interest" description="Disordered" evidence="1">
    <location>
        <begin position="153"/>
        <end position="201"/>
    </location>
</feature>
<feature type="region of interest" description="Disordered" evidence="1">
    <location>
        <begin position="61"/>
        <end position="93"/>
    </location>
</feature>
<dbReference type="InterPro" id="IPR003124">
    <property type="entry name" value="WH2_dom"/>
</dbReference>
<proteinExistence type="predicted"/>
<dbReference type="PROSITE" id="PS51082">
    <property type="entry name" value="WH2"/>
    <property type="match status" value="1"/>
</dbReference>
<accession>A0A1I8BEZ8</accession>
<sequence>MRSISTLFRSEEHLSSKKETHASTSILCIPNESELKERHKHGSFYFEDHSEKDVVSSPITSAFSGSPPNHLDASSILNTQVPPPPPPHLQQSKTISNRSDLMAAIRATGGVQGAGLKRVKNVNDRESSNNEQNVEEEDLMTSLTRVLAMRRRGISGRQKSSISKSMGSVLREQIPTRLRTGSSSGEDRNDGEVGSNEWVDE</sequence>
<name>A0A1I8BEZ8_MELHA</name>
<feature type="region of interest" description="Disordered" evidence="1">
    <location>
        <begin position="1"/>
        <end position="25"/>
    </location>
</feature>
<evidence type="ECO:0000256" key="1">
    <source>
        <dbReference type="SAM" id="MobiDB-lite"/>
    </source>
</evidence>
<evidence type="ECO:0000313" key="4">
    <source>
        <dbReference type="WBParaSite" id="MhA1_Contig213.frz3.gene5"/>
    </source>
</evidence>
<feature type="compositionally biased region" description="Polar residues" evidence="1">
    <location>
        <begin position="157"/>
        <end position="166"/>
    </location>
</feature>
<dbReference type="WBParaSite" id="MhA1_Contig213.frz3.gene5">
    <property type="protein sequence ID" value="MhA1_Contig213.frz3.gene5"/>
    <property type="gene ID" value="MhA1_Contig213.frz3.gene5"/>
</dbReference>
<protein>
    <submittedName>
        <fullName evidence="4">WH2 domain-containing protein</fullName>
    </submittedName>
</protein>
<evidence type="ECO:0000259" key="2">
    <source>
        <dbReference type="PROSITE" id="PS51082"/>
    </source>
</evidence>
<feature type="compositionally biased region" description="Basic and acidic residues" evidence="1">
    <location>
        <begin position="9"/>
        <end position="21"/>
    </location>
</feature>
<organism evidence="3 4">
    <name type="scientific">Meloidogyne hapla</name>
    <name type="common">Root-knot nematode worm</name>
    <dbReference type="NCBI Taxonomy" id="6305"/>
    <lineage>
        <taxon>Eukaryota</taxon>
        <taxon>Metazoa</taxon>
        <taxon>Ecdysozoa</taxon>
        <taxon>Nematoda</taxon>
        <taxon>Chromadorea</taxon>
        <taxon>Rhabditida</taxon>
        <taxon>Tylenchina</taxon>
        <taxon>Tylenchomorpha</taxon>
        <taxon>Tylenchoidea</taxon>
        <taxon>Meloidogynidae</taxon>
        <taxon>Meloidogyninae</taxon>
        <taxon>Meloidogyne</taxon>
    </lineage>
</organism>
<dbReference type="AlphaFoldDB" id="A0A1I8BEZ8"/>
<reference evidence="4" key="1">
    <citation type="submission" date="2016-11" db="UniProtKB">
        <authorList>
            <consortium name="WormBaseParasite"/>
        </authorList>
    </citation>
    <scope>IDENTIFICATION</scope>
</reference>
<evidence type="ECO:0000313" key="3">
    <source>
        <dbReference type="Proteomes" id="UP000095281"/>
    </source>
</evidence>
<dbReference type="GO" id="GO:0003779">
    <property type="term" value="F:actin binding"/>
    <property type="evidence" value="ECO:0007669"/>
    <property type="project" value="InterPro"/>
</dbReference>
<keyword evidence="3" id="KW-1185">Reference proteome</keyword>
<feature type="domain" description="WH2" evidence="2">
    <location>
        <begin position="97"/>
        <end position="119"/>
    </location>
</feature>
<dbReference type="Proteomes" id="UP000095281">
    <property type="component" value="Unplaced"/>
</dbReference>